<gene>
    <name evidence="2" type="ORF">O181_088006</name>
</gene>
<accession>A0A9Q3IQQ5</accession>
<feature type="compositionally biased region" description="Pro residues" evidence="1">
    <location>
        <begin position="33"/>
        <end position="43"/>
    </location>
</feature>
<dbReference type="AlphaFoldDB" id="A0A9Q3IQQ5"/>
<feature type="region of interest" description="Disordered" evidence="1">
    <location>
        <begin position="1"/>
        <end position="63"/>
    </location>
</feature>
<feature type="compositionally biased region" description="Pro residues" evidence="1">
    <location>
        <begin position="112"/>
        <end position="139"/>
    </location>
</feature>
<dbReference type="Proteomes" id="UP000765509">
    <property type="component" value="Unassembled WGS sequence"/>
</dbReference>
<reference evidence="2" key="1">
    <citation type="submission" date="2021-03" db="EMBL/GenBank/DDBJ databases">
        <title>Draft genome sequence of rust myrtle Austropuccinia psidii MF-1, a brazilian biotype.</title>
        <authorList>
            <person name="Quecine M.C."/>
            <person name="Pachon D.M.R."/>
            <person name="Bonatelli M.L."/>
            <person name="Correr F.H."/>
            <person name="Franceschini L.M."/>
            <person name="Leite T.F."/>
            <person name="Margarido G.R.A."/>
            <person name="Almeida C.A."/>
            <person name="Ferrarezi J.A."/>
            <person name="Labate C.A."/>
        </authorList>
    </citation>
    <scope>NUCLEOTIDE SEQUENCE</scope>
    <source>
        <strain evidence="2">MF-1</strain>
    </source>
</reference>
<feature type="region of interest" description="Disordered" evidence="1">
    <location>
        <begin position="112"/>
        <end position="155"/>
    </location>
</feature>
<dbReference type="EMBL" id="AVOT02053496">
    <property type="protein sequence ID" value="MBW0548291.1"/>
    <property type="molecule type" value="Genomic_DNA"/>
</dbReference>
<sequence>MLRKETLRQPTPGPSGTQWSEELFREPSQTKEPPIPDPSPSSKPPEDFPTWEPEPEVAPMQSKEEPFGKQLLHFFNSSQLFLPFSLTISSLSRHYLLGNYYQQYAHWVPPPPSSYPTPPPSPPVPPPSTPTPVPSPDLPPIAAKNPTACSPPVPRSSHFYNDTCQEFTDLQPTLMIP</sequence>
<protein>
    <submittedName>
        <fullName evidence="2">Uncharacterized protein</fullName>
    </submittedName>
</protein>
<evidence type="ECO:0000313" key="3">
    <source>
        <dbReference type="Proteomes" id="UP000765509"/>
    </source>
</evidence>
<name>A0A9Q3IQQ5_9BASI</name>
<organism evidence="2 3">
    <name type="scientific">Austropuccinia psidii MF-1</name>
    <dbReference type="NCBI Taxonomy" id="1389203"/>
    <lineage>
        <taxon>Eukaryota</taxon>
        <taxon>Fungi</taxon>
        <taxon>Dikarya</taxon>
        <taxon>Basidiomycota</taxon>
        <taxon>Pucciniomycotina</taxon>
        <taxon>Pucciniomycetes</taxon>
        <taxon>Pucciniales</taxon>
        <taxon>Sphaerophragmiaceae</taxon>
        <taxon>Austropuccinia</taxon>
    </lineage>
</organism>
<proteinExistence type="predicted"/>
<evidence type="ECO:0000256" key="1">
    <source>
        <dbReference type="SAM" id="MobiDB-lite"/>
    </source>
</evidence>
<comment type="caution">
    <text evidence="2">The sequence shown here is derived from an EMBL/GenBank/DDBJ whole genome shotgun (WGS) entry which is preliminary data.</text>
</comment>
<evidence type="ECO:0000313" key="2">
    <source>
        <dbReference type="EMBL" id="MBW0548291.1"/>
    </source>
</evidence>
<keyword evidence="3" id="KW-1185">Reference proteome</keyword>